<reference evidence="4" key="1">
    <citation type="journal article" date="2013" name="Nature">
        <title>Pan genome of the phytoplankton Emiliania underpins its global distribution.</title>
        <authorList>
            <person name="Read B.A."/>
            <person name="Kegel J."/>
            <person name="Klute M.J."/>
            <person name="Kuo A."/>
            <person name="Lefebvre S.C."/>
            <person name="Maumus F."/>
            <person name="Mayer C."/>
            <person name="Miller J."/>
            <person name="Monier A."/>
            <person name="Salamov A."/>
            <person name="Young J."/>
            <person name="Aguilar M."/>
            <person name="Claverie J.M."/>
            <person name="Frickenhaus S."/>
            <person name="Gonzalez K."/>
            <person name="Herman E.K."/>
            <person name="Lin Y.C."/>
            <person name="Napier J."/>
            <person name="Ogata H."/>
            <person name="Sarno A.F."/>
            <person name="Shmutz J."/>
            <person name="Schroeder D."/>
            <person name="de Vargas C."/>
            <person name="Verret F."/>
            <person name="von Dassow P."/>
            <person name="Valentin K."/>
            <person name="Van de Peer Y."/>
            <person name="Wheeler G."/>
            <person name="Dacks J.B."/>
            <person name="Delwiche C.F."/>
            <person name="Dyhrman S.T."/>
            <person name="Glockner G."/>
            <person name="John U."/>
            <person name="Richards T."/>
            <person name="Worden A.Z."/>
            <person name="Zhang X."/>
            <person name="Grigoriev I.V."/>
            <person name="Allen A.E."/>
            <person name="Bidle K."/>
            <person name="Borodovsky M."/>
            <person name="Bowler C."/>
            <person name="Brownlee C."/>
            <person name="Cock J.M."/>
            <person name="Elias M."/>
            <person name="Gladyshev V.N."/>
            <person name="Groth M."/>
            <person name="Guda C."/>
            <person name="Hadaegh A."/>
            <person name="Iglesias-Rodriguez M.D."/>
            <person name="Jenkins J."/>
            <person name="Jones B.M."/>
            <person name="Lawson T."/>
            <person name="Leese F."/>
            <person name="Lindquist E."/>
            <person name="Lobanov A."/>
            <person name="Lomsadze A."/>
            <person name="Malik S.B."/>
            <person name="Marsh M.E."/>
            <person name="Mackinder L."/>
            <person name="Mock T."/>
            <person name="Mueller-Roeber B."/>
            <person name="Pagarete A."/>
            <person name="Parker M."/>
            <person name="Probert I."/>
            <person name="Quesneville H."/>
            <person name="Raines C."/>
            <person name="Rensing S.A."/>
            <person name="Riano-Pachon D.M."/>
            <person name="Richier S."/>
            <person name="Rokitta S."/>
            <person name="Shiraiwa Y."/>
            <person name="Soanes D.M."/>
            <person name="van der Giezen M."/>
            <person name="Wahlund T.M."/>
            <person name="Williams B."/>
            <person name="Wilson W."/>
            <person name="Wolfe G."/>
            <person name="Wurch L.L."/>
        </authorList>
    </citation>
    <scope>NUCLEOTIDE SEQUENCE</scope>
</reference>
<dbReference type="PANTHER" id="PTHR47992">
    <property type="entry name" value="PROTEIN PHOSPHATASE"/>
    <property type="match status" value="1"/>
</dbReference>
<dbReference type="STRING" id="2903.R1G1N6"/>
<dbReference type="SUPFAM" id="SSF81606">
    <property type="entry name" value="PP2C-like"/>
    <property type="match status" value="1"/>
</dbReference>
<dbReference type="HOGENOM" id="CLU_431139_0_0_1"/>
<dbReference type="PaxDb" id="2903-EOD39759"/>
<dbReference type="Proteomes" id="UP000013827">
    <property type="component" value="Unassembled WGS sequence"/>
</dbReference>
<organism evidence="3 4">
    <name type="scientific">Emiliania huxleyi (strain CCMP1516)</name>
    <dbReference type="NCBI Taxonomy" id="280463"/>
    <lineage>
        <taxon>Eukaryota</taxon>
        <taxon>Haptista</taxon>
        <taxon>Haptophyta</taxon>
        <taxon>Prymnesiophyceae</taxon>
        <taxon>Isochrysidales</taxon>
        <taxon>Noelaerhabdaceae</taxon>
        <taxon>Emiliania</taxon>
    </lineage>
</organism>
<dbReference type="InterPro" id="IPR015655">
    <property type="entry name" value="PP2C"/>
</dbReference>
<feature type="compositionally biased region" description="Low complexity" evidence="1">
    <location>
        <begin position="55"/>
        <end position="67"/>
    </location>
</feature>
<dbReference type="KEGG" id="ehx:EMIHUDRAFT_251396"/>
<accession>A0A0D3KVH4</accession>
<dbReference type="Pfam" id="PF00481">
    <property type="entry name" value="PP2C"/>
    <property type="match status" value="1"/>
</dbReference>
<dbReference type="AlphaFoldDB" id="A0A0D3KVH4"/>
<sequence length="683" mass="75301">MASRFCDLKKKRTREPLMLKCCACFAAKNHPSRQGSRDETAERHSLTAMPRHDPVSSSTSALPVSPSKAGHAAKPCQDRGIVHWPFNGSENEALLCVFDGHGKNGERVADLVMNELPSLLQERAAELRAEPKKTLITAVEQIDSLVLARDGGEFAKECGTTSTVLYINGCTIWSACSGDSRAVMGSTKGGAIVARDLSVDCKPDMDGERERLEAAGGMVLSGTRGRTSRVFTAGGIGLAMSRSIGDPEAKMAGVIATPLVHRFDINAADPEDPEADGDRFVILASDGVWEFIDSEAACGIVAAHGRSNRGARWTAGACEALVLEAAQRWKRETSTYRDDITAIVARLPAMETGGERRRGWARVRFQLFKRQEDAQMLDVALCHRRGFKKEMLRRMYDVAPSASIKDAATSDSSNCSLPGRWRDVDARLITVKGERHTGTNFIEGILLHHFPRRVRRRRGVHLFAGCDVSSQQLDDKGLDRSWCCSKHGLPAVCVFAPPPVYVITLKLPFAWLVSIHAHPYTGCGVNRSFSAFLRQPFAAYGMCRPFRVRETPVDVWSEYSLAAQRMAGPGSPTPAVLWRDTDYLSERRLRCKLEELAARMGLSIGGATLPRTLAVSMSGYGRTVKWTPKAYYEQGEKLRRTPWRGRYSDADLAWVNGRLTDEAMSGFDRPGDEHRLSTRTVKL</sequence>
<proteinExistence type="predicted"/>
<dbReference type="Gene3D" id="3.60.40.10">
    <property type="entry name" value="PPM-type phosphatase domain"/>
    <property type="match status" value="1"/>
</dbReference>
<dbReference type="SMART" id="SM00332">
    <property type="entry name" value="PP2Cc"/>
    <property type="match status" value="1"/>
</dbReference>
<dbReference type="CDD" id="cd00143">
    <property type="entry name" value="PP2Cc"/>
    <property type="match status" value="1"/>
</dbReference>
<dbReference type="GeneID" id="17285030"/>
<reference evidence="3" key="2">
    <citation type="submission" date="2024-10" db="UniProtKB">
        <authorList>
            <consortium name="EnsemblProtists"/>
        </authorList>
    </citation>
    <scope>IDENTIFICATION</scope>
</reference>
<evidence type="ECO:0000313" key="4">
    <source>
        <dbReference type="Proteomes" id="UP000013827"/>
    </source>
</evidence>
<keyword evidence="4" id="KW-1185">Reference proteome</keyword>
<protein>
    <recommendedName>
        <fullName evidence="2">PPM-type phosphatase domain-containing protein</fullName>
    </recommendedName>
</protein>
<evidence type="ECO:0000259" key="2">
    <source>
        <dbReference type="PROSITE" id="PS51746"/>
    </source>
</evidence>
<dbReference type="EnsemblProtists" id="EOD39759">
    <property type="protein sequence ID" value="EOD39759"/>
    <property type="gene ID" value="EMIHUDRAFT_251396"/>
</dbReference>
<dbReference type="InterPro" id="IPR036457">
    <property type="entry name" value="PPM-type-like_dom_sf"/>
</dbReference>
<dbReference type="InterPro" id="IPR001932">
    <property type="entry name" value="PPM-type_phosphatase-like_dom"/>
</dbReference>
<dbReference type="RefSeq" id="XP_005792188.1">
    <property type="nucleotide sequence ID" value="XM_005792131.1"/>
</dbReference>
<name>A0A0D3KVH4_EMIH1</name>
<evidence type="ECO:0000256" key="1">
    <source>
        <dbReference type="SAM" id="MobiDB-lite"/>
    </source>
</evidence>
<evidence type="ECO:0000313" key="3">
    <source>
        <dbReference type="EnsemblProtists" id="EOD39759"/>
    </source>
</evidence>
<dbReference type="eggNOG" id="KOG0698">
    <property type="taxonomic scope" value="Eukaryota"/>
</dbReference>
<feature type="domain" description="PPM-type phosphatase" evidence="2">
    <location>
        <begin position="59"/>
        <end position="347"/>
    </location>
</feature>
<feature type="region of interest" description="Disordered" evidence="1">
    <location>
        <begin position="30"/>
        <end position="74"/>
    </location>
</feature>
<feature type="compositionally biased region" description="Basic and acidic residues" evidence="1">
    <location>
        <begin position="35"/>
        <end position="54"/>
    </location>
</feature>
<dbReference type="PROSITE" id="PS51746">
    <property type="entry name" value="PPM_2"/>
    <property type="match status" value="1"/>
</dbReference>
<dbReference type="GO" id="GO:0004722">
    <property type="term" value="F:protein serine/threonine phosphatase activity"/>
    <property type="evidence" value="ECO:0007669"/>
    <property type="project" value="InterPro"/>
</dbReference>